<evidence type="ECO:0000256" key="6">
    <source>
        <dbReference type="ARBA" id="ARBA00022989"/>
    </source>
</evidence>
<feature type="transmembrane region" description="Helical" evidence="8">
    <location>
        <begin position="195"/>
        <end position="212"/>
    </location>
</feature>
<dbReference type="OrthoDB" id="9803444at2"/>
<dbReference type="GO" id="GO:1903785">
    <property type="term" value="P:L-valine transmembrane transport"/>
    <property type="evidence" value="ECO:0007669"/>
    <property type="project" value="TreeGrafter"/>
</dbReference>
<evidence type="ECO:0000256" key="2">
    <source>
        <dbReference type="ARBA" id="ARBA00010735"/>
    </source>
</evidence>
<dbReference type="InterPro" id="IPR011606">
    <property type="entry name" value="Brnchd-chn_aa_trnsp_permease"/>
</dbReference>
<sequence>MNVATHDEELGVSPAIKTSLAQGLLAIWPICVGYIPLGLAMGVLGEKAGLTPIQVCFMSLCVFAGSGQFIAVSMITAGASIPAIVLTTFIVNLRHLLMSSSLAVHYQGACRKKITMLSYGIVDETFAVNLNQLKNGPWGIDKAIVASYAAFFSWVASTTMGCFFGRFIPENAFGLNYALTAMFITLLIYQLNGPIFTLTAVIAGAVAVGLSLVMPGNAYIIIATLFAATAGVIIKKWRRPHGNQ</sequence>
<keyword evidence="10" id="KW-1185">Reference proteome</keyword>
<feature type="transmembrane region" description="Helical" evidence="8">
    <location>
        <begin position="218"/>
        <end position="234"/>
    </location>
</feature>
<dbReference type="GO" id="GO:0005886">
    <property type="term" value="C:plasma membrane"/>
    <property type="evidence" value="ECO:0007669"/>
    <property type="project" value="UniProtKB-SubCell"/>
</dbReference>
<dbReference type="PANTHER" id="PTHR34979">
    <property type="entry name" value="INNER MEMBRANE PROTEIN YGAZ"/>
    <property type="match status" value="1"/>
</dbReference>
<dbReference type="AlphaFoldDB" id="A0A1G5FWC4"/>
<dbReference type="RefSeq" id="WP_092211108.1">
    <property type="nucleotide sequence ID" value="NZ_FMUX01000009.1"/>
</dbReference>
<name>A0A1G5FWC4_9BACT</name>
<keyword evidence="5 8" id="KW-0812">Transmembrane</keyword>
<keyword evidence="7 8" id="KW-0472">Membrane</keyword>
<keyword evidence="3" id="KW-0813">Transport</keyword>
<dbReference type="Proteomes" id="UP000198870">
    <property type="component" value="Unassembled WGS sequence"/>
</dbReference>
<evidence type="ECO:0000256" key="4">
    <source>
        <dbReference type="ARBA" id="ARBA00022475"/>
    </source>
</evidence>
<evidence type="ECO:0000256" key="1">
    <source>
        <dbReference type="ARBA" id="ARBA00004651"/>
    </source>
</evidence>
<comment type="similarity">
    <text evidence="2">Belongs to the AzlC family.</text>
</comment>
<accession>A0A1G5FWC4</accession>
<evidence type="ECO:0000256" key="7">
    <source>
        <dbReference type="ARBA" id="ARBA00023136"/>
    </source>
</evidence>
<gene>
    <name evidence="9" type="ORF">SAMN05216233_10935</name>
</gene>
<organism evidence="9 10">
    <name type="scientific">Desulfoluna spongiiphila</name>
    <dbReference type="NCBI Taxonomy" id="419481"/>
    <lineage>
        <taxon>Bacteria</taxon>
        <taxon>Pseudomonadati</taxon>
        <taxon>Thermodesulfobacteriota</taxon>
        <taxon>Desulfobacteria</taxon>
        <taxon>Desulfobacterales</taxon>
        <taxon>Desulfolunaceae</taxon>
        <taxon>Desulfoluna</taxon>
    </lineage>
</organism>
<evidence type="ECO:0000256" key="5">
    <source>
        <dbReference type="ARBA" id="ARBA00022692"/>
    </source>
</evidence>
<dbReference type="Pfam" id="PF03591">
    <property type="entry name" value="AzlC"/>
    <property type="match status" value="1"/>
</dbReference>
<proteinExistence type="inferred from homology"/>
<dbReference type="EMBL" id="FMUX01000009">
    <property type="protein sequence ID" value="SCY43441.1"/>
    <property type="molecule type" value="Genomic_DNA"/>
</dbReference>
<evidence type="ECO:0000313" key="10">
    <source>
        <dbReference type="Proteomes" id="UP000198870"/>
    </source>
</evidence>
<dbReference type="PANTHER" id="PTHR34979:SF1">
    <property type="entry name" value="INNER MEMBRANE PROTEIN YGAZ"/>
    <property type="match status" value="1"/>
</dbReference>
<feature type="transmembrane region" description="Helical" evidence="8">
    <location>
        <begin position="20"/>
        <end position="43"/>
    </location>
</feature>
<keyword evidence="4" id="KW-1003">Cell membrane</keyword>
<keyword evidence="6 8" id="KW-1133">Transmembrane helix</keyword>
<evidence type="ECO:0000256" key="3">
    <source>
        <dbReference type="ARBA" id="ARBA00022448"/>
    </source>
</evidence>
<evidence type="ECO:0000256" key="8">
    <source>
        <dbReference type="SAM" id="Phobius"/>
    </source>
</evidence>
<feature type="transmembrane region" description="Helical" evidence="8">
    <location>
        <begin position="143"/>
        <end position="166"/>
    </location>
</feature>
<dbReference type="STRING" id="419481.SAMN05216233_10935"/>
<reference evidence="9 10" key="1">
    <citation type="submission" date="2016-10" db="EMBL/GenBank/DDBJ databases">
        <authorList>
            <person name="de Groot N.N."/>
        </authorList>
    </citation>
    <scope>NUCLEOTIDE SEQUENCE [LARGE SCALE GENOMIC DNA]</scope>
    <source>
        <strain evidence="9 10">AA1</strain>
    </source>
</reference>
<comment type="subcellular location">
    <subcellularLocation>
        <location evidence="1">Cell membrane</location>
        <topology evidence="1">Multi-pass membrane protein</topology>
    </subcellularLocation>
</comment>
<evidence type="ECO:0000313" key="9">
    <source>
        <dbReference type="EMBL" id="SCY43441.1"/>
    </source>
</evidence>
<protein>
    <submittedName>
        <fullName evidence="9">4-azaleucine resistance probable transporter AzlC</fullName>
    </submittedName>
</protein>